<dbReference type="Gene3D" id="3.40.50.2300">
    <property type="match status" value="1"/>
</dbReference>
<evidence type="ECO:0000313" key="4">
    <source>
        <dbReference type="Proteomes" id="UP000248326"/>
    </source>
</evidence>
<protein>
    <submittedName>
        <fullName evidence="3">Response regulator receiver domain-containing protein</fullName>
    </submittedName>
</protein>
<dbReference type="AlphaFoldDB" id="A0A318SDC8"/>
<feature type="domain" description="Response regulatory" evidence="2">
    <location>
        <begin position="1"/>
        <end position="106"/>
    </location>
</feature>
<dbReference type="CDD" id="cd00156">
    <property type="entry name" value="REC"/>
    <property type="match status" value="1"/>
</dbReference>
<evidence type="ECO:0000259" key="2">
    <source>
        <dbReference type="PROSITE" id="PS50110"/>
    </source>
</evidence>
<dbReference type="Pfam" id="PF14332">
    <property type="entry name" value="DUF4388"/>
    <property type="match status" value="1"/>
</dbReference>
<gene>
    <name evidence="3" type="ORF">DES52_101448</name>
</gene>
<proteinExistence type="predicted"/>
<sequence>MSNNARRARLAEHLRLVGVDVREAQSALEALTQLERTVPDAIVCDAQLQDMTGMEMLDIVRSEPQYSSLVFLLVGSEELSSFGLRDLAVSADATPSDILRELRLILDFNPLGVQEVSGSFETLGWMGVLRALNQGRRSGELRVTVESSDSRVWLQSGQIVHARYGLLQGEAAITALHGGLMNLVNADYTFTAGTPAVPRSITTPTPVLLGRAAPSDVLRLPVD</sequence>
<comment type="caution">
    <text evidence="3">The sequence shown here is derived from an EMBL/GenBank/DDBJ whole genome shotgun (WGS) entry which is preliminary data.</text>
</comment>
<dbReference type="PROSITE" id="PS50110">
    <property type="entry name" value="RESPONSE_REGULATORY"/>
    <property type="match status" value="1"/>
</dbReference>
<name>A0A318SDC8_9DEIO</name>
<organism evidence="3 4">
    <name type="scientific">Deinococcus yavapaiensis KR-236</name>
    <dbReference type="NCBI Taxonomy" id="694435"/>
    <lineage>
        <taxon>Bacteria</taxon>
        <taxon>Thermotogati</taxon>
        <taxon>Deinococcota</taxon>
        <taxon>Deinococci</taxon>
        <taxon>Deinococcales</taxon>
        <taxon>Deinococcaceae</taxon>
        <taxon>Deinococcus</taxon>
    </lineage>
</organism>
<dbReference type="Pfam" id="PF00072">
    <property type="entry name" value="Response_reg"/>
    <property type="match status" value="1"/>
</dbReference>
<dbReference type="OrthoDB" id="73641at2"/>
<dbReference type="SUPFAM" id="SSF52172">
    <property type="entry name" value="CheY-like"/>
    <property type="match status" value="1"/>
</dbReference>
<reference evidence="3 4" key="1">
    <citation type="submission" date="2018-06" db="EMBL/GenBank/DDBJ databases">
        <title>Genomic Encyclopedia of Type Strains, Phase IV (KMG-IV): sequencing the most valuable type-strain genomes for metagenomic binning, comparative biology and taxonomic classification.</title>
        <authorList>
            <person name="Goeker M."/>
        </authorList>
    </citation>
    <scope>NUCLEOTIDE SEQUENCE [LARGE SCALE GENOMIC DNA]</scope>
    <source>
        <strain evidence="3 4">DSM 18048</strain>
    </source>
</reference>
<dbReference type="InterPro" id="IPR025497">
    <property type="entry name" value="PatA-like_N"/>
</dbReference>
<dbReference type="Proteomes" id="UP000248326">
    <property type="component" value="Unassembled WGS sequence"/>
</dbReference>
<dbReference type="InterPro" id="IPR011006">
    <property type="entry name" value="CheY-like_superfamily"/>
</dbReference>
<dbReference type="GO" id="GO:0000160">
    <property type="term" value="P:phosphorelay signal transduction system"/>
    <property type="evidence" value="ECO:0007669"/>
    <property type="project" value="InterPro"/>
</dbReference>
<evidence type="ECO:0000256" key="1">
    <source>
        <dbReference type="PROSITE-ProRule" id="PRU00169"/>
    </source>
</evidence>
<evidence type="ECO:0000313" key="3">
    <source>
        <dbReference type="EMBL" id="PYE56643.1"/>
    </source>
</evidence>
<accession>A0A318SDC8</accession>
<keyword evidence="1" id="KW-0597">Phosphoprotein</keyword>
<feature type="modified residue" description="4-aspartylphosphate" evidence="1">
    <location>
        <position position="45"/>
    </location>
</feature>
<dbReference type="RefSeq" id="WP_146237164.1">
    <property type="nucleotide sequence ID" value="NZ_QJSX01000001.1"/>
</dbReference>
<keyword evidence="4" id="KW-1185">Reference proteome</keyword>
<dbReference type="EMBL" id="QJSX01000001">
    <property type="protein sequence ID" value="PYE56643.1"/>
    <property type="molecule type" value="Genomic_DNA"/>
</dbReference>
<dbReference type="InterPro" id="IPR001789">
    <property type="entry name" value="Sig_transdc_resp-reg_receiver"/>
</dbReference>